<reference evidence="3 4" key="1">
    <citation type="journal article" date="2014" name="Genome Announc.">
        <title>Draft genome sequence of the pathogenic fungus Scedosporium apiospermum.</title>
        <authorList>
            <person name="Vandeputte P."/>
            <person name="Ghamrawi S."/>
            <person name="Rechenmann M."/>
            <person name="Iltis A."/>
            <person name="Giraud S."/>
            <person name="Fleury M."/>
            <person name="Thornton C."/>
            <person name="Delhaes L."/>
            <person name="Meyer W."/>
            <person name="Papon N."/>
            <person name="Bouchara J.P."/>
        </authorList>
    </citation>
    <scope>NUCLEOTIDE SEQUENCE [LARGE SCALE GENOMIC DNA]</scope>
    <source>
        <strain evidence="3 4">IHEM 14462</strain>
    </source>
</reference>
<evidence type="ECO:0000313" key="4">
    <source>
        <dbReference type="Proteomes" id="UP000028545"/>
    </source>
</evidence>
<dbReference type="AlphaFoldDB" id="A0A084G538"/>
<evidence type="ECO:0000256" key="1">
    <source>
        <dbReference type="SAM" id="Coils"/>
    </source>
</evidence>
<feature type="compositionally biased region" description="Polar residues" evidence="2">
    <location>
        <begin position="360"/>
        <end position="370"/>
    </location>
</feature>
<name>A0A084G538_PSEDA</name>
<dbReference type="Proteomes" id="UP000028545">
    <property type="component" value="Unassembled WGS sequence"/>
</dbReference>
<dbReference type="KEGG" id="sapo:SAPIO_CDS5650"/>
<dbReference type="EMBL" id="JOWA01000099">
    <property type="protein sequence ID" value="KEZ42450.1"/>
    <property type="molecule type" value="Genomic_DNA"/>
</dbReference>
<protein>
    <submittedName>
        <fullName evidence="3">Uncharacterized protein</fullName>
    </submittedName>
</protein>
<dbReference type="OMA" id="CARYCET"/>
<feature type="region of interest" description="Disordered" evidence="2">
    <location>
        <begin position="333"/>
        <end position="370"/>
    </location>
</feature>
<organism evidence="3 4">
    <name type="scientific">Pseudallescheria apiosperma</name>
    <name type="common">Scedosporium apiospermum</name>
    <dbReference type="NCBI Taxonomy" id="563466"/>
    <lineage>
        <taxon>Eukaryota</taxon>
        <taxon>Fungi</taxon>
        <taxon>Dikarya</taxon>
        <taxon>Ascomycota</taxon>
        <taxon>Pezizomycotina</taxon>
        <taxon>Sordariomycetes</taxon>
        <taxon>Hypocreomycetidae</taxon>
        <taxon>Microascales</taxon>
        <taxon>Microascaceae</taxon>
        <taxon>Scedosporium</taxon>
    </lineage>
</organism>
<dbReference type="OrthoDB" id="5421041at2759"/>
<proteinExistence type="predicted"/>
<keyword evidence="4" id="KW-1185">Reference proteome</keyword>
<dbReference type="RefSeq" id="XP_016642249.1">
    <property type="nucleotide sequence ID" value="XM_016787934.1"/>
</dbReference>
<sequence>MTTPLDQSQKDVEAFIAFAGTIRQDPRIIQAENIARELSLLRKKNAAYETTLDDAVKKKESLSKESNETRSQLRALQEQCIQLQQEKKKLVKELHETKALVERQERDLGEKEERVAELGRLRVELTSEATKNIKNRWSALWSSVNELAKKYLSVDLGNDILTERSNWKDIKEQALVKSITLPPTNSIVAKQMRVAAGVAVISFALCQHIFCPIEREGDFAEAMSDLASEDPTAEARCRSALLAILEHLPDYNRAVLESARRNLKQDVTKCLEPLILEQSRDAFRADLDSLCGTAQKEWAAIQRVKGRWNVQLGRLGNDDNNWDRVQLWGPAATNIRGNGNAQGQANGNLRNRPTPPTPAESPQTRTPSSQISTCMWPALRATNEDGSLTILYGMALFKDQIIPAEDEERERHERRPDPPVTLNSWMATFLSSSFVI</sequence>
<feature type="coiled-coil region" evidence="1">
    <location>
        <begin position="31"/>
        <end position="121"/>
    </location>
</feature>
<keyword evidence="1" id="KW-0175">Coiled coil</keyword>
<gene>
    <name evidence="3" type="ORF">SAPIO_CDS5650</name>
</gene>
<dbReference type="VEuPathDB" id="FungiDB:SAPIO_CDS5650"/>
<accession>A0A084G538</accession>
<dbReference type="HOGENOM" id="CLU_638016_0_0_1"/>
<comment type="caution">
    <text evidence="3">The sequence shown here is derived from an EMBL/GenBank/DDBJ whole genome shotgun (WGS) entry which is preliminary data.</text>
</comment>
<feature type="compositionally biased region" description="Low complexity" evidence="2">
    <location>
        <begin position="337"/>
        <end position="348"/>
    </location>
</feature>
<evidence type="ECO:0000256" key="2">
    <source>
        <dbReference type="SAM" id="MobiDB-lite"/>
    </source>
</evidence>
<evidence type="ECO:0000313" key="3">
    <source>
        <dbReference type="EMBL" id="KEZ42450.1"/>
    </source>
</evidence>
<dbReference type="GeneID" id="27724722"/>